<accession>A0A261Y3L0</accession>
<evidence type="ECO:0000313" key="23">
    <source>
        <dbReference type="Proteomes" id="UP000242875"/>
    </source>
</evidence>
<evidence type="ECO:0000256" key="9">
    <source>
        <dbReference type="ARBA" id="ARBA00022729"/>
    </source>
</evidence>
<dbReference type="GO" id="GO:0009986">
    <property type="term" value="C:cell surface"/>
    <property type="evidence" value="ECO:0007669"/>
    <property type="project" value="TreeGrafter"/>
</dbReference>
<name>A0A261Y3L0_9FUNG</name>
<reference evidence="22 23" key="1">
    <citation type="journal article" date="2017" name="Mycologia">
        <title>Bifiguratus adelaidae, gen. et sp. nov., a new member of Mucoromycotina in endophytic and soil-dwelling habitats.</title>
        <authorList>
            <person name="Torres-Cruz T.J."/>
            <person name="Billingsley Tobias T.L."/>
            <person name="Almatruk M."/>
            <person name="Hesse C."/>
            <person name="Kuske C.R."/>
            <person name="Desiro A."/>
            <person name="Benucci G.M."/>
            <person name="Bonito G."/>
            <person name="Stajich J.E."/>
            <person name="Dunlap C."/>
            <person name="Arnold A.E."/>
            <person name="Porras-Alfaro A."/>
        </authorList>
    </citation>
    <scope>NUCLEOTIDE SEQUENCE [LARGE SCALE GENOMIC DNA]</scope>
    <source>
        <strain evidence="22 23">AZ0501</strain>
    </source>
</reference>
<comment type="caution">
    <text evidence="22">The sequence shown here is derived from an EMBL/GenBank/DDBJ whole genome shotgun (WGS) entry which is preliminary data.</text>
</comment>
<keyword evidence="14" id="KW-0961">Cell wall biogenesis/degradation</keyword>
<evidence type="ECO:0000256" key="1">
    <source>
        <dbReference type="ARBA" id="ARBA00000382"/>
    </source>
</evidence>
<evidence type="ECO:0000256" key="16">
    <source>
        <dbReference type="ARBA" id="ARBA00037649"/>
    </source>
</evidence>
<dbReference type="EC" id="3.2.1.39" evidence="5"/>
<dbReference type="InterPro" id="IPR017853">
    <property type="entry name" value="GH"/>
</dbReference>
<evidence type="ECO:0000256" key="5">
    <source>
        <dbReference type="ARBA" id="ARBA00012780"/>
    </source>
</evidence>
<keyword evidence="6" id="KW-1003">Cell membrane</keyword>
<dbReference type="InterPro" id="IPR050732">
    <property type="entry name" value="Beta-glucan_modifiers"/>
</dbReference>
<dbReference type="GO" id="GO:0005576">
    <property type="term" value="C:extracellular region"/>
    <property type="evidence" value="ECO:0007669"/>
    <property type="project" value="TreeGrafter"/>
</dbReference>
<keyword evidence="9" id="KW-0732">Signal</keyword>
<keyword evidence="8" id="KW-0964">Secreted</keyword>
<evidence type="ECO:0000256" key="4">
    <source>
        <dbReference type="ARBA" id="ARBA00008773"/>
    </source>
</evidence>
<dbReference type="Proteomes" id="UP000242875">
    <property type="component" value="Unassembled WGS sequence"/>
</dbReference>
<evidence type="ECO:0000256" key="15">
    <source>
        <dbReference type="ARBA" id="ARBA00023326"/>
    </source>
</evidence>
<keyword evidence="21" id="KW-1133">Transmembrane helix</keyword>
<gene>
    <name evidence="22" type="ORF">BZG36_02436</name>
</gene>
<comment type="catalytic activity">
    <reaction evidence="1">
        <text>Hydrolysis of (1-&gt;3)-beta-D-glucosidic linkages in (1-&gt;3)-beta-D-glucans.</text>
        <dbReference type="EC" id="3.2.1.39"/>
    </reaction>
</comment>
<comment type="subcellular location">
    <subcellularLocation>
        <location evidence="3">Cell membrane</location>
        <topology evidence="3">Single-pass type II membrane protein</topology>
    </subcellularLocation>
    <subcellularLocation>
        <location evidence="2">Secreted</location>
        <location evidence="2">Cell wall</location>
    </subcellularLocation>
</comment>
<evidence type="ECO:0000256" key="21">
    <source>
        <dbReference type="SAM" id="Phobius"/>
    </source>
</evidence>
<evidence type="ECO:0000256" key="2">
    <source>
        <dbReference type="ARBA" id="ARBA00004191"/>
    </source>
</evidence>
<dbReference type="Pfam" id="PF00332">
    <property type="entry name" value="Glyco_hydro_17"/>
    <property type="match status" value="1"/>
</dbReference>
<evidence type="ECO:0000313" key="22">
    <source>
        <dbReference type="EMBL" id="OZJ05209.1"/>
    </source>
</evidence>
<evidence type="ECO:0000256" key="7">
    <source>
        <dbReference type="ARBA" id="ARBA00022512"/>
    </source>
</evidence>
<keyword evidence="23" id="KW-1185">Reference proteome</keyword>
<dbReference type="GO" id="GO:0009277">
    <property type="term" value="C:fungal-type cell wall"/>
    <property type="evidence" value="ECO:0007669"/>
    <property type="project" value="TreeGrafter"/>
</dbReference>
<comment type="function">
    <text evidence="16">Glucanases play a role in cell expansion during growth, in cell-cell fusion during mating, and in spore release during sporulation. This enzyme may be involved in beta-glucan degradation. Active on laminarin and lichenan.</text>
</comment>
<evidence type="ECO:0000256" key="11">
    <source>
        <dbReference type="ARBA" id="ARBA00023136"/>
    </source>
</evidence>
<dbReference type="GO" id="GO:0042973">
    <property type="term" value="F:glucan endo-1,3-beta-D-glucosidase activity"/>
    <property type="evidence" value="ECO:0007669"/>
    <property type="project" value="UniProtKB-EC"/>
</dbReference>
<evidence type="ECO:0000256" key="14">
    <source>
        <dbReference type="ARBA" id="ARBA00023316"/>
    </source>
</evidence>
<dbReference type="GO" id="GO:0000272">
    <property type="term" value="P:polysaccharide catabolic process"/>
    <property type="evidence" value="ECO:0007669"/>
    <property type="project" value="UniProtKB-KW"/>
</dbReference>
<evidence type="ECO:0000256" key="3">
    <source>
        <dbReference type="ARBA" id="ARBA00004401"/>
    </source>
</evidence>
<protein>
    <recommendedName>
        <fullName evidence="5">glucan endo-1,3-beta-D-glucosidase</fullName>
        <ecNumber evidence="5">3.2.1.39</ecNumber>
    </recommendedName>
    <alternativeName>
        <fullName evidence="18">Endo-1,3-beta-glucanase btgC</fullName>
    </alternativeName>
    <alternativeName>
        <fullName evidence="17">Laminarinase btgC</fullName>
    </alternativeName>
</protein>
<feature type="transmembrane region" description="Helical" evidence="21">
    <location>
        <begin position="90"/>
        <end position="111"/>
    </location>
</feature>
<dbReference type="GO" id="GO:0005886">
    <property type="term" value="C:plasma membrane"/>
    <property type="evidence" value="ECO:0007669"/>
    <property type="project" value="UniProtKB-SubCell"/>
</dbReference>
<evidence type="ECO:0000256" key="12">
    <source>
        <dbReference type="ARBA" id="ARBA00023180"/>
    </source>
</evidence>
<dbReference type="PANTHER" id="PTHR16631:SF17">
    <property type="entry name" value="GLUCAN ENDO-1,3-BETA-GLUCOSIDASE BTGC"/>
    <property type="match status" value="1"/>
</dbReference>
<dbReference type="EMBL" id="MVBO01000020">
    <property type="protein sequence ID" value="OZJ05209.1"/>
    <property type="molecule type" value="Genomic_DNA"/>
</dbReference>
<evidence type="ECO:0000256" key="20">
    <source>
        <dbReference type="SAM" id="MobiDB-lite"/>
    </source>
</evidence>
<evidence type="ECO:0000256" key="19">
    <source>
        <dbReference type="RuleBase" id="RU004335"/>
    </source>
</evidence>
<dbReference type="GO" id="GO:0071555">
    <property type="term" value="P:cell wall organization"/>
    <property type="evidence" value="ECO:0007669"/>
    <property type="project" value="UniProtKB-KW"/>
</dbReference>
<evidence type="ECO:0000256" key="18">
    <source>
        <dbReference type="ARBA" id="ARBA00043078"/>
    </source>
</evidence>
<dbReference type="OrthoDB" id="77201at2759"/>
<keyword evidence="15" id="KW-0624">Polysaccharide degradation</keyword>
<comment type="similarity">
    <text evidence="4 19">Belongs to the glycosyl hydrolase 17 family.</text>
</comment>
<evidence type="ECO:0000256" key="17">
    <source>
        <dbReference type="ARBA" id="ARBA00042373"/>
    </source>
</evidence>
<evidence type="ECO:0000256" key="6">
    <source>
        <dbReference type="ARBA" id="ARBA00022475"/>
    </source>
</evidence>
<keyword evidence="12" id="KW-0325">Glycoprotein</keyword>
<keyword evidence="21" id="KW-0812">Transmembrane</keyword>
<dbReference type="Gene3D" id="3.20.20.80">
    <property type="entry name" value="Glycosidases"/>
    <property type="match status" value="2"/>
</dbReference>
<dbReference type="AlphaFoldDB" id="A0A261Y3L0"/>
<feature type="compositionally biased region" description="Low complexity" evidence="20">
    <location>
        <begin position="42"/>
        <end position="64"/>
    </location>
</feature>
<dbReference type="SUPFAM" id="SSF51445">
    <property type="entry name" value="(Trans)glycosidases"/>
    <property type="match status" value="1"/>
</dbReference>
<keyword evidence="13" id="KW-0119">Carbohydrate metabolism</keyword>
<keyword evidence="7" id="KW-0134">Cell wall</keyword>
<keyword evidence="11 21" id="KW-0472">Membrane</keyword>
<evidence type="ECO:0000256" key="8">
    <source>
        <dbReference type="ARBA" id="ARBA00022525"/>
    </source>
</evidence>
<dbReference type="PANTHER" id="PTHR16631">
    <property type="entry name" value="GLUCAN 1,3-BETA-GLUCOSIDASE"/>
    <property type="match status" value="1"/>
</dbReference>
<evidence type="ECO:0000256" key="13">
    <source>
        <dbReference type="ARBA" id="ARBA00023277"/>
    </source>
</evidence>
<keyword evidence="10" id="KW-0378">Hydrolase</keyword>
<feature type="region of interest" description="Disordered" evidence="20">
    <location>
        <begin position="1"/>
        <end position="82"/>
    </location>
</feature>
<sequence length="433" mass="47869">MLPPSPSHPQAPQSPERAVQSHFTSTRPTELIIESEKAEIPGTAGSETGSSSAVSTGSSATSTTLIPSMSDEPSPWLKEHQTSSRRSRRFLTLAGIVIFFGAIAGTIYFFVNRANASRMYTDQASQQPPTQPAASLNLTITRDRRLHKSFYGLNYTPQKSQLPWCGDTLQDVIDDVKIMSQLTPRLRLYGTDCNVANWTLYAINALKINMGVILTVWVDGNSTTYDRQHKDVLNVLKAYGTAHIDGISIGNEVLFRASNQANLSIVAEDLYSKIETVKQELSFNGWGSVPVFTTDVSYETNSTLVNIEDKVSGNIHPYFAGTTVETAANWTIGYTQNNMIPISAGKEFIISEVGWPTEGSTYQGAVPGTDNLQYFLNSFLCRANQISNMPYYFFEAFDEPWKSSYGVLETSWGLFDKNKNLKVNIPDCEVPGR</sequence>
<organism evidence="22 23">
    <name type="scientific">Bifiguratus adelaidae</name>
    <dbReference type="NCBI Taxonomy" id="1938954"/>
    <lineage>
        <taxon>Eukaryota</taxon>
        <taxon>Fungi</taxon>
        <taxon>Fungi incertae sedis</taxon>
        <taxon>Mucoromycota</taxon>
        <taxon>Mucoromycotina</taxon>
        <taxon>Endogonomycetes</taxon>
        <taxon>Endogonales</taxon>
        <taxon>Endogonales incertae sedis</taxon>
        <taxon>Bifiguratus</taxon>
    </lineage>
</organism>
<proteinExistence type="inferred from homology"/>
<dbReference type="InterPro" id="IPR000490">
    <property type="entry name" value="Glyco_hydro_17"/>
</dbReference>
<evidence type="ECO:0000256" key="10">
    <source>
        <dbReference type="ARBA" id="ARBA00022801"/>
    </source>
</evidence>